<feature type="region of interest" description="Disordered" evidence="1">
    <location>
        <begin position="51"/>
        <end position="72"/>
    </location>
</feature>
<evidence type="ECO:0000313" key="3">
    <source>
        <dbReference type="EMBL" id="KAJ3659246.1"/>
    </source>
</evidence>
<feature type="compositionally biased region" description="Polar residues" evidence="1">
    <location>
        <begin position="752"/>
        <end position="767"/>
    </location>
</feature>
<gene>
    <name evidence="3" type="ORF">Zmor_010947</name>
</gene>
<feature type="region of interest" description="Disordered" evidence="1">
    <location>
        <begin position="752"/>
        <end position="779"/>
    </location>
</feature>
<dbReference type="AlphaFoldDB" id="A0AA38ISK1"/>
<accession>A0AA38ISK1</accession>
<feature type="compositionally biased region" description="Basic and acidic residues" evidence="1">
    <location>
        <begin position="58"/>
        <end position="67"/>
    </location>
</feature>
<reference evidence="3" key="1">
    <citation type="journal article" date="2023" name="G3 (Bethesda)">
        <title>Whole genome assemblies of Zophobas morio and Tenebrio molitor.</title>
        <authorList>
            <person name="Kaur S."/>
            <person name="Stinson S.A."/>
            <person name="diCenzo G.C."/>
        </authorList>
    </citation>
    <scope>NUCLEOTIDE SEQUENCE</scope>
    <source>
        <strain evidence="3">QUZm001</strain>
    </source>
</reference>
<organism evidence="3 4">
    <name type="scientific">Zophobas morio</name>
    <dbReference type="NCBI Taxonomy" id="2755281"/>
    <lineage>
        <taxon>Eukaryota</taxon>
        <taxon>Metazoa</taxon>
        <taxon>Ecdysozoa</taxon>
        <taxon>Arthropoda</taxon>
        <taxon>Hexapoda</taxon>
        <taxon>Insecta</taxon>
        <taxon>Pterygota</taxon>
        <taxon>Neoptera</taxon>
        <taxon>Endopterygota</taxon>
        <taxon>Coleoptera</taxon>
        <taxon>Polyphaga</taxon>
        <taxon>Cucujiformia</taxon>
        <taxon>Tenebrionidae</taxon>
        <taxon>Zophobas</taxon>
    </lineage>
</organism>
<protein>
    <submittedName>
        <fullName evidence="3">Uncharacterized protein</fullName>
    </submittedName>
</protein>
<sequence length="904" mass="102548">MSWWLLLCTLAVWVLASSAIEDRKIHRLVGGHLRIFHDSLDSELLEALASGSKNKKSQKGDDEEKKTLSQQVSDGKYGLIQRELFAKPSKRPGVLSYENNPEVPKDNISNLGGLTKNDIWLAENHLLVLKGGTYPPPDDKTDSSPTAWPAIDDYKAPLRQVKIPAHPKVPPPFPVQLTDDGPLQILGTNSSRTINGTLEQASFALPPPEGFDATPYFSPNYPYPPNSTSGQPPYPIPAFPPGEYLPGAPFPPFNLNGTLPPFFASLPPGAAILPPPNLTEPFDEDDPSIYYPPPYSFYYPKDNSSLVPPGPLVPGIVLPPPPNFFGPLEQTTKRPITTTRKPHRQRIKTTTTPLPQIHPTTTEIPPTSVLNDKTTKKPVRIFPVHIPAEINNELKPIVTTTPPKVVTVLSVRPQTKSRTTSPRTQKTRPPTVTVLKPVKSSSEAPKVYVYENEVPGVYKTQTRPKTVVSTTQVPLKVYYTTSNDIETNSITHAPEKYRISVSNPRRTKPTTKSPSQYYYYEEQPIKEVTTRKPFYDIPKEYYLPAKQSNPSPSVQQQKFIYVPSRPYNTQRPRYRFVQTPKTDTFSIHIARLQKQIHQYYTTTRPTYRPTYSPKPVYQFSFEAANYRPQRPQVEDPQDRFRPLPKYSVQIQPAIEIIPTEAPVYQNTPPPNYYRVTTERPVASKYYQTERPDYEYEDNIEEKNKNTATPRPVNQYAYEVTPNPVYQGFYTKPDEGFFDENTRHYFTTFGQKLQSATTPMPQTAQSSTPQRQRRPDQYQQKPINLEGDIAVNYLPPRPTINPDAEFVPINPNQQRVNYPQVVKYTPRPAQYAQESRQKNRGPEIVQAVPVTAEGQPGSFISYQLPGDDGAHFYFLTPQLAQSRDQGAGFYYSQPNVARIRRNKER</sequence>
<evidence type="ECO:0000256" key="1">
    <source>
        <dbReference type="SAM" id="MobiDB-lite"/>
    </source>
</evidence>
<comment type="caution">
    <text evidence="3">The sequence shown here is derived from an EMBL/GenBank/DDBJ whole genome shotgun (WGS) entry which is preliminary data.</text>
</comment>
<feature type="signal peptide" evidence="2">
    <location>
        <begin position="1"/>
        <end position="19"/>
    </location>
</feature>
<evidence type="ECO:0000313" key="4">
    <source>
        <dbReference type="Proteomes" id="UP001168821"/>
    </source>
</evidence>
<dbReference type="EMBL" id="JALNTZ010000003">
    <property type="protein sequence ID" value="KAJ3659246.1"/>
    <property type="molecule type" value="Genomic_DNA"/>
</dbReference>
<evidence type="ECO:0000256" key="2">
    <source>
        <dbReference type="SAM" id="SignalP"/>
    </source>
</evidence>
<name>A0AA38ISK1_9CUCU</name>
<feature type="chain" id="PRO_5041318180" evidence="2">
    <location>
        <begin position="20"/>
        <end position="904"/>
    </location>
</feature>
<feature type="region of interest" description="Disordered" evidence="1">
    <location>
        <begin position="496"/>
        <end position="515"/>
    </location>
</feature>
<keyword evidence="4" id="KW-1185">Reference proteome</keyword>
<feature type="compositionally biased region" description="Polar residues" evidence="1">
    <location>
        <begin position="500"/>
        <end position="515"/>
    </location>
</feature>
<dbReference type="Proteomes" id="UP001168821">
    <property type="component" value="Unassembled WGS sequence"/>
</dbReference>
<proteinExistence type="predicted"/>
<keyword evidence="2" id="KW-0732">Signal</keyword>